<dbReference type="Proteomes" id="UP000753256">
    <property type="component" value="Unassembled WGS sequence"/>
</dbReference>
<evidence type="ECO:0000313" key="1">
    <source>
        <dbReference type="EMBL" id="HJG36388.1"/>
    </source>
</evidence>
<sequence length="130" mass="13911">MRAVTDAVAGMLRAAGVAGVFDFAPSAMLCAEPAVVHWSGFSRESRQDGEERGTASVEMLVVREKDAEARDAAFACEAAVRSSGRSEWNAEGSGVRILGIDTDAPTFRERDSSGRSVWAFTARLTVAREI</sequence>
<name>A0A921ISK6_9ACTN</name>
<dbReference type="EMBL" id="DYUZ01000006">
    <property type="protein sequence ID" value="HJG36388.1"/>
    <property type="molecule type" value="Genomic_DNA"/>
</dbReference>
<organism evidence="1 2">
    <name type="scientific">Enorma phocaeensis</name>
    <dbReference type="NCBI Taxonomy" id="1871019"/>
    <lineage>
        <taxon>Bacteria</taxon>
        <taxon>Bacillati</taxon>
        <taxon>Actinomycetota</taxon>
        <taxon>Coriobacteriia</taxon>
        <taxon>Coriobacteriales</taxon>
        <taxon>Coriobacteriaceae</taxon>
        <taxon>Enorma</taxon>
    </lineage>
</organism>
<proteinExistence type="predicted"/>
<protein>
    <submittedName>
        <fullName evidence="1">Uncharacterized protein</fullName>
    </submittedName>
</protein>
<gene>
    <name evidence="1" type="ORF">K8V70_00770</name>
</gene>
<dbReference type="RefSeq" id="WP_273188544.1">
    <property type="nucleotide sequence ID" value="NZ_DYUZ01000006.1"/>
</dbReference>
<accession>A0A921ISK6</accession>
<comment type="caution">
    <text evidence="1">The sequence shown here is derived from an EMBL/GenBank/DDBJ whole genome shotgun (WGS) entry which is preliminary data.</text>
</comment>
<reference evidence="1" key="2">
    <citation type="submission" date="2021-09" db="EMBL/GenBank/DDBJ databases">
        <authorList>
            <person name="Gilroy R."/>
        </authorList>
    </citation>
    <scope>NUCLEOTIDE SEQUENCE</scope>
    <source>
        <strain evidence="1">ChiHjej13B12-9602</strain>
    </source>
</reference>
<reference evidence="1" key="1">
    <citation type="journal article" date="2021" name="PeerJ">
        <title>Extensive microbial diversity within the chicken gut microbiome revealed by metagenomics and culture.</title>
        <authorList>
            <person name="Gilroy R."/>
            <person name="Ravi A."/>
            <person name="Getino M."/>
            <person name="Pursley I."/>
            <person name="Horton D.L."/>
            <person name="Alikhan N.F."/>
            <person name="Baker D."/>
            <person name="Gharbi K."/>
            <person name="Hall N."/>
            <person name="Watson M."/>
            <person name="Adriaenssens E.M."/>
            <person name="Foster-Nyarko E."/>
            <person name="Jarju S."/>
            <person name="Secka A."/>
            <person name="Antonio M."/>
            <person name="Oren A."/>
            <person name="Chaudhuri R.R."/>
            <person name="La Ragione R."/>
            <person name="Hildebrand F."/>
            <person name="Pallen M.J."/>
        </authorList>
    </citation>
    <scope>NUCLEOTIDE SEQUENCE</scope>
    <source>
        <strain evidence="1">ChiHjej13B12-9602</strain>
    </source>
</reference>
<dbReference type="AlphaFoldDB" id="A0A921ISK6"/>
<evidence type="ECO:0000313" key="2">
    <source>
        <dbReference type="Proteomes" id="UP000753256"/>
    </source>
</evidence>